<keyword evidence="5" id="KW-0378">Hydrolase</keyword>
<dbReference type="Pfam" id="PF12340">
    <property type="entry name" value="DUF3638"/>
    <property type="match status" value="1"/>
</dbReference>
<dbReference type="EC" id="3.4.19.12" evidence="2"/>
<dbReference type="Pfam" id="PF20255">
    <property type="entry name" value="DUF6606"/>
    <property type="match status" value="1"/>
</dbReference>
<feature type="domain" description="DUF3638" evidence="8">
    <location>
        <begin position="2010"/>
        <end position="2232"/>
    </location>
</feature>
<keyword evidence="12" id="KW-1185">Reference proteome</keyword>
<evidence type="ECO:0000256" key="4">
    <source>
        <dbReference type="ARBA" id="ARBA00022786"/>
    </source>
</evidence>
<keyword evidence="4" id="KW-0833">Ubl conjugation pathway</keyword>
<evidence type="ECO:0000259" key="10">
    <source>
        <dbReference type="Pfam" id="PF20255"/>
    </source>
</evidence>
<evidence type="ECO:0000256" key="6">
    <source>
        <dbReference type="ARBA" id="ARBA00022807"/>
    </source>
</evidence>
<feature type="region of interest" description="Disordered" evidence="7">
    <location>
        <begin position="173"/>
        <end position="192"/>
    </location>
</feature>
<dbReference type="InterPro" id="IPR051346">
    <property type="entry name" value="OTU_Deubiquitinase"/>
</dbReference>
<dbReference type="GO" id="GO:0006508">
    <property type="term" value="P:proteolysis"/>
    <property type="evidence" value="ECO:0007669"/>
    <property type="project" value="UniProtKB-KW"/>
</dbReference>
<evidence type="ECO:0000256" key="5">
    <source>
        <dbReference type="ARBA" id="ARBA00022801"/>
    </source>
</evidence>
<evidence type="ECO:0000256" key="2">
    <source>
        <dbReference type="ARBA" id="ARBA00012759"/>
    </source>
</evidence>
<dbReference type="Pfam" id="PF12359">
    <property type="entry name" value="DUF3645"/>
    <property type="match status" value="1"/>
</dbReference>
<dbReference type="EMBL" id="JAVHNS010000005">
    <property type="protein sequence ID" value="KAK6354034.1"/>
    <property type="molecule type" value="Genomic_DNA"/>
</dbReference>
<evidence type="ECO:0000313" key="12">
    <source>
        <dbReference type="Proteomes" id="UP001373714"/>
    </source>
</evidence>
<dbReference type="GO" id="GO:0004843">
    <property type="term" value="F:cysteine-type deubiquitinase activity"/>
    <property type="evidence" value="ECO:0007669"/>
    <property type="project" value="UniProtKB-EC"/>
</dbReference>
<feature type="domain" description="DUF3645" evidence="9">
    <location>
        <begin position="2354"/>
        <end position="2386"/>
    </location>
</feature>
<dbReference type="InterPro" id="IPR022099">
    <property type="entry name" value="DUF3638"/>
</dbReference>
<comment type="caution">
    <text evidence="11">The sequence shown here is derived from an EMBL/GenBank/DDBJ whole genome shotgun (WGS) entry which is preliminary data.</text>
</comment>
<evidence type="ECO:0000256" key="1">
    <source>
        <dbReference type="ARBA" id="ARBA00000707"/>
    </source>
</evidence>
<comment type="catalytic activity">
    <reaction evidence="1">
        <text>Thiol-dependent hydrolysis of ester, thioester, amide, peptide and isopeptide bonds formed by the C-terminal Gly of ubiquitin (a 76-residue protein attached to proteins as an intracellular targeting signal).</text>
        <dbReference type="EC" id="3.4.19.12"/>
    </reaction>
</comment>
<dbReference type="InterPro" id="IPR046541">
    <property type="entry name" value="DUF6606"/>
</dbReference>
<dbReference type="Proteomes" id="UP001373714">
    <property type="component" value="Unassembled WGS sequence"/>
</dbReference>
<feature type="domain" description="DUF6606" evidence="10">
    <location>
        <begin position="9"/>
        <end position="270"/>
    </location>
</feature>
<accession>A0AAV9V3L0</accession>
<dbReference type="PANTHER" id="PTHR13367:SF33">
    <property type="entry name" value="P-LOOP CONTAINING NUCLEOSIDE TRIPHOSPHATE HYDROLASE PROTEIN"/>
    <property type="match status" value="1"/>
</dbReference>
<dbReference type="InterPro" id="IPR022105">
    <property type="entry name" value="DUF3645"/>
</dbReference>
<protein>
    <recommendedName>
        <fullName evidence="2">ubiquitinyl hydrolase 1</fullName>
        <ecNumber evidence="2">3.4.19.12</ecNumber>
    </recommendedName>
</protein>
<reference evidence="11 12" key="1">
    <citation type="submission" date="2019-10" db="EMBL/GenBank/DDBJ databases">
        <authorList>
            <person name="Palmer J.M."/>
        </authorList>
    </citation>
    <scope>NUCLEOTIDE SEQUENCE [LARGE SCALE GENOMIC DNA]</scope>
    <source>
        <strain evidence="11 12">TWF730</strain>
    </source>
</reference>
<evidence type="ECO:0000313" key="11">
    <source>
        <dbReference type="EMBL" id="KAK6354034.1"/>
    </source>
</evidence>
<organism evidence="11 12">
    <name type="scientific">Orbilia blumenaviensis</name>
    <dbReference type="NCBI Taxonomy" id="1796055"/>
    <lineage>
        <taxon>Eukaryota</taxon>
        <taxon>Fungi</taxon>
        <taxon>Dikarya</taxon>
        <taxon>Ascomycota</taxon>
        <taxon>Pezizomycotina</taxon>
        <taxon>Orbiliomycetes</taxon>
        <taxon>Orbiliales</taxon>
        <taxon>Orbiliaceae</taxon>
        <taxon>Orbilia</taxon>
    </lineage>
</organism>
<evidence type="ECO:0000259" key="8">
    <source>
        <dbReference type="Pfam" id="PF12340"/>
    </source>
</evidence>
<keyword evidence="6" id="KW-0788">Thiol protease</keyword>
<proteinExistence type="predicted"/>
<gene>
    <name evidence="11" type="ORF">TWF730_008454</name>
</gene>
<keyword evidence="3" id="KW-0645">Protease</keyword>
<evidence type="ECO:0000256" key="3">
    <source>
        <dbReference type="ARBA" id="ARBA00022670"/>
    </source>
</evidence>
<name>A0AAV9V3L0_9PEZI</name>
<dbReference type="PANTHER" id="PTHR13367">
    <property type="entry name" value="UBIQUITIN THIOESTERASE"/>
    <property type="match status" value="1"/>
</dbReference>
<sequence length="3094" mass="354975">MGDTDIGFLIQHIVLPPSLPQEEPEDIADQNFRLLKFVSEVSHNYARLGYENTGTELRKACKILKWMVDIHSPNKDFKHQLANAILGLENEDAFTAYIVGQNAGVTFRRIDESLQLETFEVSPLPEEVIGCKGHLKCSYPGATTAIPLEVAREPTFLKQLGEFLHHMTNQEFTSETLPKSRKGGNDLPETRSTADPRFIVELFTGMMRGIGKETTPRRITKSIRDEVNWKKASKPWRRSGMWLAIRVALQTTLSNKQYKWLILEIIRAVLERAVNEGHESFAISCAAKKLARRCQKIEKSKFPTLLFQRVIETTEAVSRLLNTEWDMAIAQSTRNVSWDSKLSVVKNLTDNRSISLPNSLPWIQKRLHAFKNPETTNKPIEDPTENRRFLRPGLFPCLGGNNETAKAISLIDFEIWVHQNLDNWWSETTNDQIIEVLSSKIPEYHQEAIGRYKGRNILDVSRMILTILEMWVCLDMSICIEKPLMEDYPPEIPLGLLEPLLFIQKADMKRVKAVEDHISRRHSEANSRRSIFDSKTTGDSFASKYYTTSDSLKALRRRIIDGATRDRAAKIEELERQNARYTKLMGEAQQIGCNGVKLNSGEWEHRAWSCKRCCLLQEARNINIYVHEWPLPEDEVQARSILFELQPPRNFVLWRDTTYYIMMDVCETDLIQNSETAEACELSQWEDLRRNRDDSRYSRITWASTAKPISVRSHYRTRKIPAAQGDVVVKHAGHFQLRDLKSSRWVESQHKTCNIKSLCKSSITDHTYNKFSYAVNDVVHTPNEIIARQFECPSSLTLREYDAFTTLRSGRYLQWHNILIEMHKKDLSFNKEPVYLLILHAACHLGKASDLKDWDRDSHSTLSQEAFSKKLLGVLKDTVRVLKENWEQANALKLFILLAQRLLSCGHQSVQKQALEFMKQARKVCDPWIASIREKIGEAEEEKKIQNLRGWLLKIAAIQYSTFDIDEDLLSRYFCDKADIVDYLVCQNTIYDNCLGNSKDLDHDLSLLLERNRRFSVLAEPHVQGILKGNTGGEILFSTIKKLLPGIQLSGTWVPIQSPANRWWVLRPCATTEAAGCMVHLNVLEGKLLVNGQSNGRLPGEYFAHNTYRSLLGKRILDVIQSSDPGMSYETKLPFCGVKLFFHLNGDSLIIRKKSSAAPSKYYEFIASKKFDGDIPAPILQGGTQWLDLSGGRLAFYQRAGWWQDPCPQNDWILDLSFSNRMTRNDDSLLDINGNVHAKISKILEPIEAKAYIVTTIAKDNSVTFSLPRYKLDFFLRESCVIECRGLRGWVIDQDQNIGTFIGLRSFLKLRQYDMGFDKESVLIPYGKIEAGKSGNGHCSVTILPPAMDRSYALYQIDRILNRVVDDGSLKARYTRLYLHALCSGLLPDPLTGRTGIDEALEGLRNAASFSFQTLEENEASILRLIANLTPNRHFYPRHLEVMQEVDWRESLPVWVQDDNFYPLVVEIFNDWSRRQFFLDESTKYKDLEYGSIGLLDRARYRNSVFSPGDPESKNRMLHSRHHQLRHAPGALETEVYDISRASFQWVAFHDLETDPLRFFKEVGRLSGVKNEFIPSYNPEVYASDPILKWCDLYSWCQNCTKRDRFSLLFTFSSWIYRGAGSKRLFKSLLSIAASGSLHHLNVPEFETFWPRIGLKPERSFIRNSFHSECISFQDSDYSSFNCNIVPKNSYESHSRYSERRGKAYTDEVARQADAAAAEIMSQSTDRYPNNPRGSYSLLNIGSAMRDVSARFAVCHRNRVLFRYFEDLGGRLQNFDIVAENVNIFDATTIEASCAETGPKADGLLSSWSLSNLLEQRHAPDLGRLRNVREDEITTTFFDNLKDQLRVATTHSGKSIRPTILKLKDSIKPFAKKYAEDLLKSIEALEGSESLGSLTSVDKLASSVLWYQQNTADCLHNLFTELQGKLSPLTKLQKLLGSVGLWPTLTKLDILQELRLKRRKSSMISQEWMKAILCFGEAITWLQRSTRLCHYQSKNAVQDMEKEIHNFGNTNWKVEDYIDWLLFEIDSEMLIRPVQAEIAQHMMRDEENGNAVMQLNMGEGKSAVIMPVVAAALADTTKLVRPIVLKPLSTQMFQILVERLSGLCDRRIYFLPFHRGLDIDPSHVAKLQELYSNCRENGDVLLSLPEHLLSFKLMGLEKLLQGCESLSDPLIETQKWLDTNTRDVLDESDEILHIRYQLIYTIGAQEPLEGDQDRWTVIQDLLDYLQEVATEWAANKPSAIEVRRSEAARYPTIRIIDKDIGEKMLTEMAKEICINASHKMPSVSSKLRLVSRKLREMVFQFVSVRDISEEIQETILRDCEHLRVQLLVLRGLIADGVLLFILRDKRYRVDYGLDPKRSNLAVPYRAKDRPAVKAEFGHPEVVLILTCLSYYYGGLEYPALENCFDLLLKTDDPDLTYENWTSWTKRYQKVLPSFSGLRGLNLLDEDQKTKTIFPFFKYNKHIIDFFLSELIFPREAKGFPHKLSTSGWDIAQRKDHNTTGFSGTNDNRYLLPTSIQQLDLPQQLHTNSLVLMNILKEENNTVIKAHKNGQRLNASEMLQSIVDMKEKVRVLLDVGAQILELTNREVAQEWLRLEKSNTIHGAIFFGENDELLVMRRDGKIEPFSSSSLSKQLDEALVYLDEAHTRGTDIKLLVDTRAAVTLGPNLAKDKFVQGCMRMRKLGNGHSLTFLASPDIYAHIQTETGKNPDENISVSDILLWTMEESCRQIHHGFSIWADQGFQYLQRKKGWEDFEGSGNQATSVIRKATVQPESRPLLEMYGIANDTLKVDPAVLDTPDGRVITKRLEEFSVVATNSVRVQEEQEREVDHEVEEETNVERPLPAKAKEHRLAPELVKLVKHGIFEYRSTVFKDPFSIFKDTKCQEDLEMEAWAVESNQFVTTDFAETIERGYKSHMDDYLRPVRWVVEFSDNANNYLLYISPYEANELMPDFKISPAVQLHCYAPRVSRGMTSFDRFDICPIQWLPDKMKGTFLDNNSRMRLNLFAGQLFFENEQYYKDLCKYLGLDYSTHECLGNRGNDGWVLGTKMDDYSTLPFSRSPLPFLRAAVKMRRKGQGFSPTHLGGLLDSRVLGTHDFQ</sequence>
<evidence type="ECO:0000256" key="7">
    <source>
        <dbReference type="SAM" id="MobiDB-lite"/>
    </source>
</evidence>
<evidence type="ECO:0000259" key="9">
    <source>
        <dbReference type="Pfam" id="PF12359"/>
    </source>
</evidence>